<evidence type="ECO:0000256" key="1">
    <source>
        <dbReference type="ARBA" id="ARBA00022676"/>
    </source>
</evidence>
<keyword evidence="4" id="KW-1185">Reference proteome</keyword>
<dbReference type="Gene3D" id="3.40.50.2000">
    <property type="entry name" value="Glycogen Phosphorylase B"/>
    <property type="match status" value="2"/>
</dbReference>
<evidence type="ECO:0000313" key="4">
    <source>
        <dbReference type="Proteomes" id="UP000606600"/>
    </source>
</evidence>
<evidence type="ECO:0000256" key="2">
    <source>
        <dbReference type="ARBA" id="ARBA00022679"/>
    </source>
</evidence>
<keyword evidence="2" id="KW-0808">Transferase</keyword>
<gene>
    <name evidence="3" type="ORF">IDJ77_14425</name>
</gene>
<dbReference type="InterPro" id="IPR002201">
    <property type="entry name" value="Glyco_trans_9"/>
</dbReference>
<dbReference type="RefSeq" id="WP_191189679.1">
    <property type="nucleotide sequence ID" value="NZ_JACWMY010000007.1"/>
</dbReference>
<dbReference type="InterPro" id="IPR051199">
    <property type="entry name" value="LPS_LOS_Heptosyltrfase"/>
</dbReference>
<comment type="caution">
    <text evidence="3">The sequence shown here is derived from an EMBL/GenBank/DDBJ whole genome shotgun (WGS) entry which is preliminary data.</text>
</comment>
<keyword evidence="1" id="KW-0328">Glycosyltransferase</keyword>
<accession>A0ABR7WS48</accession>
<sequence length="370" mass="40378">MAVSPPKILIYRLGSLGDTVMALPAFHKIRQAYPDADITLLTNSPVANKAAPLASVLGQGYFFNRVLAYPVGTRSPAVLLGLVKQIRELKIDTVVYLAGVRTLKTLAKTKLTVFRDWLFFKAAGVKNTIGFPSVLPDFELSVDEATGDLEWEAKRLARRVKLLGDIALDDDSYWDLKFSPEEIKTAGEQLAPLAAGLPFIAASTGTKSHVNDWEEHNWLNLLHQLSPLLPGWQLVMVGGPDEFDLAGRCMEAWGGKGLNLCGQTSPRVSGIILKRAKVFIGHDSGPMHLAAAGGTPCAAVFSARHFPRQWYPRGNFNKIIYHKTDCAGCGLDVCVVQQKKCILSVTADEVIGAVMEILGREKSNNTNIQK</sequence>
<dbReference type="CDD" id="cd03789">
    <property type="entry name" value="GT9_LPS_heptosyltransferase"/>
    <property type="match status" value="1"/>
</dbReference>
<reference evidence="3 4" key="1">
    <citation type="submission" date="2020-09" db="EMBL/GenBank/DDBJ databases">
        <title>Novel species of Mucilaginibacter isolated from a glacier on the Tibetan Plateau.</title>
        <authorList>
            <person name="Liu Q."/>
            <person name="Xin Y.-H."/>
        </authorList>
    </citation>
    <scope>NUCLEOTIDE SEQUENCE [LARGE SCALE GENOMIC DNA]</scope>
    <source>
        <strain evidence="3 4">ZT4R22</strain>
    </source>
</reference>
<name>A0ABR7WS48_9SPHI</name>
<evidence type="ECO:0000313" key="3">
    <source>
        <dbReference type="EMBL" id="MBD1365013.1"/>
    </source>
</evidence>
<dbReference type="SUPFAM" id="SSF53756">
    <property type="entry name" value="UDP-Glycosyltransferase/glycogen phosphorylase"/>
    <property type="match status" value="1"/>
</dbReference>
<dbReference type="Proteomes" id="UP000606600">
    <property type="component" value="Unassembled WGS sequence"/>
</dbReference>
<organism evidence="3 4">
    <name type="scientific">Mucilaginibacter pankratovii</name>
    <dbReference type="NCBI Taxonomy" id="2772110"/>
    <lineage>
        <taxon>Bacteria</taxon>
        <taxon>Pseudomonadati</taxon>
        <taxon>Bacteroidota</taxon>
        <taxon>Sphingobacteriia</taxon>
        <taxon>Sphingobacteriales</taxon>
        <taxon>Sphingobacteriaceae</taxon>
        <taxon>Mucilaginibacter</taxon>
    </lineage>
</organism>
<dbReference type="EMBL" id="JACWMY010000007">
    <property type="protein sequence ID" value="MBD1365013.1"/>
    <property type="molecule type" value="Genomic_DNA"/>
</dbReference>
<proteinExistence type="predicted"/>
<protein>
    <submittedName>
        <fullName evidence="3">Glycosyltransferase family 9 protein</fullName>
    </submittedName>
</protein>
<dbReference type="Pfam" id="PF01075">
    <property type="entry name" value="Glyco_transf_9"/>
    <property type="match status" value="1"/>
</dbReference>
<dbReference type="PANTHER" id="PTHR30160">
    <property type="entry name" value="TETRAACYLDISACCHARIDE 4'-KINASE-RELATED"/>
    <property type="match status" value="1"/>
</dbReference>